<dbReference type="AlphaFoldDB" id="A0A2U1T5K2"/>
<name>A0A2U1T5K2_9CORY</name>
<accession>A0A2U1T5K2</accession>
<keyword evidence="2" id="KW-1185">Reference proteome</keyword>
<evidence type="ECO:0000313" key="1">
    <source>
        <dbReference type="EMBL" id="PWC01284.1"/>
    </source>
</evidence>
<comment type="caution">
    <text evidence="1">The sequence shown here is derived from an EMBL/GenBank/DDBJ whole genome shotgun (WGS) entry which is preliminary data.</text>
</comment>
<dbReference type="EMBL" id="QEEZ01000015">
    <property type="protein sequence ID" value="PWC01284.1"/>
    <property type="molecule type" value="Genomic_DNA"/>
</dbReference>
<proteinExistence type="predicted"/>
<dbReference type="Proteomes" id="UP000244989">
    <property type="component" value="Unassembled WGS sequence"/>
</dbReference>
<gene>
    <name evidence="1" type="ORF">DF222_08335</name>
</gene>
<protein>
    <recommendedName>
        <fullName evidence="3">Transport-associated OB type 2 domain-containing protein</fullName>
    </recommendedName>
</protein>
<organism evidence="1 2">
    <name type="scientific">Corynebacterium yudongzhengii</name>
    <dbReference type="NCBI Taxonomy" id="2080740"/>
    <lineage>
        <taxon>Bacteria</taxon>
        <taxon>Bacillati</taxon>
        <taxon>Actinomycetota</taxon>
        <taxon>Actinomycetes</taxon>
        <taxon>Mycobacteriales</taxon>
        <taxon>Corynebacteriaceae</taxon>
        <taxon>Corynebacterium</taxon>
    </lineage>
</organism>
<reference evidence="2" key="1">
    <citation type="submission" date="2018-04" db="EMBL/GenBank/DDBJ databases">
        <authorList>
            <person name="Liu S."/>
            <person name="Wang Z."/>
            <person name="Li J."/>
        </authorList>
    </citation>
    <scope>NUCLEOTIDE SEQUENCE [LARGE SCALE GENOMIC DNA]</scope>
    <source>
        <strain evidence="2">2189</strain>
    </source>
</reference>
<sequence length="72" mass="7705">MAVAPVHVSVVKPSDAADTVDAEVISVLYVPGGYSLTAQTARGTTLRAYWSGLRLEVGERVGLKISKPWIYS</sequence>
<evidence type="ECO:0000313" key="2">
    <source>
        <dbReference type="Proteomes" id="UP000244989"/>
    </source>
</evidence>
<dbReference type="KEGG" id="cyz:C3B44_00675"/>
<evidence type="ECO:0008006" key="3">
    <source>
        <dbReference type="Google" id="ProtNLM"/>
    </source>
</evidence>